<dbReference type="PROSITE" id="PS50929">
    <property type="entry name" value="ABC_TM1F"/>
    <property type="match status" value="1"/>
</dbReference>
<dbReference type="Proteomes" id="UP001606134">
    <property type="component" value="Unassembled WGS sequence"/>
</dbReference>
<evidence type="ECO:0000259" key="10">
    <source>
        <dbReference type="PROSITE" id="PS50929"/>
    </source>
</evidence>
<dbReference type="InterPro" id="IPR003439">
    <property type="entry name" value="ABC_transporter-like_ATP-bd"/>
</dbReference>
<keyword evidence="4" id="KW-0547">Nucleotide-binding</keyword>
<dbReference type="InterPro" id="IPR036640">
    <property type="entry name" value="ABC1_TM_sf"/>
</dbReference>
<organism evidence="11 12">
    <name type="scientific">Pelomonas candidula</name>
    <dbReference type="NCBI Taxonomy" id="3299025"/>
    <lineage>
        <taxon>Bacteria</taxon>
        <taxon>Pseudomonadati</taxon>
        <taxon>Pseudomonadota</taxon>
        <taxon>Betaproteobacteria</taxon>
        <taxon>Burkholderiales</taxon>
        <taxon>Sphaerotilaceae</taxon>
        <taxon>Roseateles</taxon>
    </lineage>
</organism>
<evidence type="ECO:0000313" key="12">
    <source>
        <dbReference type="Proteomes" id="UP001606134"/>
    </source>
</evidence>
<dbReference type="Pfam" id="PF00005">
    <property type="entry name" value="ABC_tran"/>
    <property type="match status" value="1"/>
</dbReference>
<dbReference type="InterPro" id="IPR017871">
    <property type="entry name" value="ABC_transporter-like_CS"/>
</dbReference>
<dbReference type="SMART" id="SM00382">
    <property type="entry name" value="AAA"/>
    <property type="match status" value="1"/>
</dbReference>
<dbReference type="Pfam" id="PF00664">
    <property type="entry name" value="ABC_membrane"/>
    <property type="match status" value="1"/>
</dbReference>
<keyword evidence="2" id="KW-1003">Cell membrane</keyword>
<keyword evidence="6 8" id="KW-1133">Transmembrane helix</keyword>
<keyword evidence="7 8" id="KW-0472">Membrane</keyword>
<sequence length="618" mass="67058">MASLFQPLVSRFERLVDPYPETAGHAPPASFFAFLWRCADGVRQHLLAVMLLTAGIAAAEALLFSLMASLVDWLSGMKPAELWATPQPVVVKLVVVLGALVAFAAVQALMKYQGVFGNFPMRLRWLFHRRMLSQSLAFFGDEFAGRIATKVMQTALAVRDTWLIVVDILVYVGVYFGTLVAIVASFDAWLMAPFAAWLALYIVALRYFVPRLGKIAQAQADARSLMTGRITDAYTNIATVKLFAHGRREAGYAKSAMQDFMTTAYGQMRLVTGFEVVNATLSGLLVGSTALLSLWLWGVSAIGVGAVAAATAMAMRLNGISHWVMWEMASLFEHIGTVQDGLATLSKPQTIADASGATELAVTQGEVRFEQMRFAYPNGKVVVEGLDLVIKPGEKIGLVGRSGAGKSTLVNLLLRLYDLPEGGGRILIDGQDISRVTQDSLRRHIGMVTQDTSLLHRSVAENILYGRPDASAEDMRRAAVRAHADEFIATLSDPKGRTGFEAFVGERGVKLSGGQRQRIAIARVMLKDAPILLLDEATSALDSEVEAAIQQSLYTLMEGKTVVAIAHRLSTIAALDRLIVMDAGRIVEQGTHAELLAMNGIYARLWAHQSGGFLGLED</sequence>
<dbReference type="PROSITE" id="PS00211">
    <property type="entry name" value="ABC_TRANSPORTER_1"/>
    <property type="match status" value="1"/>
</dbReference>
<name>A0ABW7H6N1_9BURK</name>
<keyword evidence="12" id="KW-1185">Reference proteome</keyword>
<feature type="transmembrane region" description="Helical" evidence="8">
    <location>
        <begin position="294"/>
        <end position="315"/>
    </location>
</feature>
<feature type="transmembrane region" description="Helical" evidence="8">
    <location>
        <begin position="90"/>
        <end position="112"/>
    </location>
</feature>
<feature type="transmembrane region" description="Helical" evidence="8">
    <location>
        <begin position="190"/>
        <end position="209"/>
    </location>
</feature>
<evidence type="ECO:0000256" key="3">
    <source>
        <dbReference type="ARBA" id="ARBA00022692"/>
    </source>
</evidence>
<evidence type="ECO:0000313" key="11">
    <source>
        <dbReference type="EMBL" id="MFG6485502.1"/>
    </source>
</evidence>
<protein>
    <submittedName>
        <fullName evidence="11">ABC transporter ATP-binding protein</fullName>
    </submittedName>
</protein>
<dbReference type="Gene3D" id="1.20.1560.10">
    <property type="entry name" value="ABC transporter type 1, transmembrane domain"/>
    <property type="match status" value="1"/>
</dbReference>
<comment type="caution">
    <text evidence="11">The sequence shown here is derived from an EMBL/GenBank/DDBJ whole genome shotgun (WGS) entry which is preliminary data.</text>
</comment>
<keyword evidence="5 11" id="KW-0067">ATP-binding</keyword>
<gene>
    <name evidence="11" type="ORF">ACG04R_02390</name>
</gene>
<evidence type="ECO:0000256" key="7">
    <source>
        <dbReference type="ARBA" id="ARBA00023136"/>
    </source>
</evidence>
<evidence type="ECO:0000256" key="8">
    <source>
        <dbReference type="SAM" id="Phobius"/>
    </source>
</evidence>
<proteinExistence type="predicted"/>
<feature type="domain" description="ABC transporter" evidence="9">
    <location>
        <begin position="367"/>
        <end position="608"/>
    </location>
</feature>
<evidence type="ECO:0000256" key="4">
    <source>
        <dbReference type="ARBA" id="ARBA00022741"/>
    </source>
</evidence>
<dbReference type="PANTHER" id="PTHR43394:SF1">
    <property type="entry name" value="ATP-BINDING CASSETTE SUB-FAMILY B MEMBER 10, MITOCHONDRIAL"/>
    <property type="match status" value="1"/>
</dbReference>
<evidence type="ECO:0000256" key="1">
    <source>
        <dbReference type="ARBA" id="ARBA00004651"/>
    </source>
</evidence>
<evidence type="ECO:0000256" key="5">
    <source>
        <dbReference type="ARBA" id="ARBA00022840"/>
    </source>
</evidence>
<dbReference type="SUPFAM" id="SSF52540">
    <property type="entry name" value="P-loop containing nucleoside triphosphate hydrolases"/>
    <property type="match status" value="1"/>
</dbReference>
<feature type="domain" description="ABC transmembrane type-1" evidence="10">
    <location>
        <begin position="47"/>
        <end position="319"/>
    </location>
</feature>
<evidence type="ECO:0000259" key="9">
    <source>
        <dbReference type="PROSITE" id="PS50893"/>
    </source>
</evidence>
<dbReference type="RefSeq" id="WP_394406171.1">
    <property type="nucleotide sequence ID" value="NZ_JBIGIC010000001.1"/>
</dbReference>
<dbReference type="GO" id="GO:0005524">
    <property type="term" value="F:ATP binding"/>
    <property type="evidence" value="ECO:0007669"/>
    <property type="project" value="UniProtKB-KW"/>
</dbReference>
<keyword evidence="3 8" id="KW-0812">Transmembrane</keyword>
<feature type="transmembrane region" description="Helical" evidence="8">
    <location>
        <begin position="46"/>
        <end position="70"/>
    </location>
</feature>
<accession>A0ABW7H6N1</accession>
<dbReference type="PANTHER" id="PTHR43394">
    <property type="entry name" value="ATP-DEPENDENT PERMEASE MDL1, MITOCHONDRIAL"/>
    <property type="match status" value="1"/>
</dbReference>
<evidence type="ECO:0000256" key="2">
    <source>
        <dbReference type="ARBA" id="ARBA00022475"/>
    </source>
</evidence>
<evidence type="ECO:0000256" key="6">
    <source>
        <dbReference type="ARBA" id="ARBA00022989"/>
    </source>
</evidence>
<dbReference type="InterPro" id="IPR011527">
    <property type="entry name" value="ABC1_TM_dom"/>
</dbReference>
<dbReference type="InterPro" id="IPR003593">
    <property type="entry name" value="AAA+_ATPase"/>
</dbReference>
<dbReference type="SUPFAM" id="SSF90123">
    <property type="entry name" value="ABC transporter transmembrane region"/>
    <property type="match status" value="1"/>
</dbReference>
<dbReference type="Gene3D" id="3.40.50.300">
    <property type="entry name" value="P-loop containing nucleotide triphosphate hydrolases"/>
    <property type="match status" value="1"/>
</dbReference>
<dbReference type="PROSITE" id="PS50893">
    <property type="entry name" value="ABC_TRANSPORTER_2"/>
    <property type="match status" value="1"/>
</dbReference>
<dbReference type="InterPro" id="IPR027417">
    <property type="entry name" value="P-loop_NTPase"/>
</dbReference>
<reference evidence="11 12" key="1">
    <citation type="submission" date="2024-08" db="EMBL/GenBank/DDBJ databases">
        <authorList>
            <person name="Lu H."/>
        </authorList>
    </citation>
    <scope>NUCLEOTIDE SEQUENCE [LARGE SCALE GENOMIC DNA]</scope>
    <source>
        <strain evidence="11 12">BYS78W</strain>
    </source>
</reference>
<feature type="transmembrane region" description="Helical" evidence="8">
    <location>
        <begin position="162"/>
        <end position="184"/>
    </location>
</feature>
<comment type="subcellular location">
    <subcellularLocation>
        <location evidence="1">Cell membrane</location>
        <topology evidence="1">Multi-pass membrane protein</topology>
    </subcellularLocation>
</comment>
<dbReference type="InterPro" id="IPR039421">
    <property type="entry name" value="Type_1_exporter"/>
</dbReference>
<dbReference type="EMBL" id="JBIGIC010000001">
    <property type="protein sequence ID" value="MFG6485502.1"/>
    <property type="molecule type" value="Genomic_DNA"/>
</dbReference>